<dbReference type="Proteomes" id="UP000319342">
    <property type="component" value="Chromosome"/>
</dbReference>
<reference evidence="1 2" key="1">
    <citation type="submission" date="2019-02" db="EMBL/GenBank/DDBJ databases">
        <title>Deep-cultivation of Planctomycetes and their phenomic and genomic characterization uncovers novel biology.</title>
        <authorList>
            <person name="Wiegand S."/>
            <person name="Jogler M."/>
            <person name="Boedeker C."/>
            <person name="Pinto D."/>
            <person name="Vollmers J."/>
            <person name="Rivas-Marin E."/>
            <person name="Kohn T."/>
            <person name="Peeters S.H."/>
            <person name="Heuer A."/>
            <person name="Rast P."/>
            <person name="Oberbeckmann S."/>
            <person name="Bunk B."/>
            <person name="Jeske O."/>
            <person name="Meyerdierks A."/>
            <person name="Storesund J.E."/>
            <person name="Kallscheuer N."/>
            <person name="Luecker S."/>
            <person name="Lage O.M."/>
            <person name="Pohl T."/>
            <person name="Merkel B.J."/>
            <person name="Hornburger P."/>
            <person name="Mueller R.-W."/>
            <person name="Bruemmer F."/>
            <person name="Labrenz M."/>
            <person name="Spormann A.M."/>
            <person name="Op den Camp H."/>
            <person name="Overmann J."/>
            <person name="Amann R."/>
            <person name="Jetten M.S.M."/>
            <person name="Mascher T."/>
            <person name="Medema M.H."/>
            <person name="Devos D.P."/>
            <person name="Kaster A.-K."/>
            <person name="Ovreas L."/>
            <person name="Rohde M."/>
            <person name="Galperin M.Y."/>
            <person name="Jogler C."/>
        </authorList>
    </citation>
    <scope>NUCLEOTIDE SEQUENCE [LARGE SCALE GENOMIC DNA]</scope>
    <source>
        <strain evidence="1 2">Pla163</strain>
    </source>
</reference>
<dbReference type="InterPro" id="IPR028994">
    <property type="entry name" value="Integrin_alpha_N"/>
</dbReference>
<sequence>MFSLFLAVAASSAPLGPPAALDADAATTRLSFTVPVRIEAAGEVIRTENPGYAAPALHDVDGDGHVDMVVGQFNDGKLKVYPGSADGSWGEGYWLKAGGEIAVVPGVW</sequence>
<proteinExistence type="predicted"/>
<organism evidence="1 2">
    <name type="scientific">Rohdeia mirabilis</name>
    <dbReference type="NCBI Taxonomy" id="2528008"/>
    <lineage>
        <taxon>Bacteria</taxon>
        <taxon>Pseudomonadati</taxon>
        <taxon>Planctomycetota</taxon>
        <taxon>Planctomycetia</taxon>
        <taxon>Planctomycetia incertae sedis</taxon>
        <taxon>Rohdeia</taxon>
    </lineage>
</organism>
<dbReference type="AlphaFoldDB" id="A0A518D1C4"/>
<name>A0A518D1C4_9BACT</name>
<gene>
    <name evidence="1" type="ORF">Pla163_23880</name>
</gene>
<protein>
    <recommendedName>
        <fullName evidence="3">FG-GAP repeat protein</fullName>
    </recommendedName>
</protein>
<evidence type="ECO:0000313" key="1">
    <source>
        <dbReference type="EMBL" id="QDU85260.1"/>
    </source>
</evidence>
<keyword evidence="2" id="KW-1185">Reference proteome</keyword>
<dbReference type="EMBL" id="CP036290">
    <property type="protein sequence ID" value="QDU85260.1"/>
    <property type="molecule type" value="Genomic_DNA"/>
</dbReference>
<dbReference type="SUPFAM" id="SSF69318">
    <property type="entry name" value="Integrin alpha N-terminal domain"/>
    <property type="match status" value="1"/>
</dbReference>
<dbReference type="OrthoDB" id="287371at2"/>
<dbReference type="RefSeq" id="WP_145188283.1">
    <property type="nucleotide sequence ID" value="NZ_CP036290.1"/>
</dbReference>
<evidence type="ECO:0000313" key="2">
    <source>
        <dbReference type="Proteomes" id="UP000319342"/>
    </source>
</evidence>
<evidence type="ECO:0008006" key="3">
    <source>
        <dbReference type="Google" id="ProtNLM"/>
    </source>
</evidence>
<accession>A0A518D1C4</accession>